<sequence length="300" mass="33387">MKIQFKTTAKKAVLVSIMTSIALTGGAGSTFAQASASPQSYEVQHVEQDTKYSKHIMRVVRESLGVDSKSTQLDSKIETMPKLQVMDLYLASFGKKVKGNEIRRAVKEIFDIDLDVVSKNDYGSKLSIYPAPIMESLRASFNVAPDSTEQDARIMDLTKNAVMDRYIKERDYSLTGAESRKLINVIFGVNLDGISALEHIQLGILSKGQWILKSDTDLFILESSLDDVDVSIYATPYFESLTGSRELPETMVTELVGMGFTHYEETDLLYYKDPTGGSVPDLFKGQVMRVLTGTIVNEYK</sequence>
<keyword evidence="1" id="KW-0732">Signal</keyword>
<name>A0ABW4QI28_9BACL</name>
<reference evidence="3" key="1">
    <citation type="journal article" date="2019" name="Int. J. Syst. Evol. Microbiol.">
        <title>The Global Catalogue of Microorganisms (GCM) 10K type strain sequencing project: providing services to taxonomists for standard genome sequencing and annotation.</title>
        <authorList>
            <consortium name="The Broad Institute Genomics Platform"/>
            <consortium name="The Broad Institute Genome Sequencing Center for Infectious Disease"/>
            <person name="Wu L."/>
            <person name="Ma J."/>
        </authorList>
    </citation>
    <scope>NUCLEOTIDE SEQUENCE [LARGE SCALE GENOMIC DNA]</scope>
    <source>
        <strain evidence="3">CGMCC 1.15475</strain>
    </source>
</reference>
<accession>A0ABW4QI28</accession>
<dbReference type="Proteomes" id="UP001597273">
    <property type="component" value="Unassembled WGS sequence"/>
</dbReference>
<dbReference type="RefSeq" id="WP_204891889.1">
    <property type="nucleotide sequence ID" value="NZ_JBHUFW010000005.1"/>
</dbReference>
<feature type="signal peptide" evidence="1">
    <location>
        <begin position="1"/>
        <end position="34"/>
    </location>
</feature>
<organism evidence="2 3">
    <name type="scientific">Planococcus chinensis</name>
    <dbReference type="NCBI Taxonomy" id="272917"/>
    <lineage>
        <taxon>Bacteria</taxon>
        <taxon>Bacillati</taxon>
        <taxon>Bacillota</taxon>
        <taxon>Bacilli</taxon>
        <taxon>Bacillales</taxon>
        <taxon>Caryophanaceae</taxon>
        <taxon>Planococcus</taxon>
    </lineage>
</organism>
<comment type="caution">
    <text evidence="2">The sequence shown here is derived from an EMBL/GenBank/DDBJ whole genome shotgun (WGS) entry which is preliminary data.</text>
</comment>
<protein>
    <submittedName>
        <fullName evidence="2">Uncharacterized protein</fullName>
    </submittedName>
</protein>
<evidence type="ECO:0000256" key="1">
    <source>
        <dbReference type="SAM" id="SignalP"/>
    </source>
</evidence>
<keyword evidence="3" id="KW-1185">Reference proteome</keyword>
<dbReference type="EMBL" id="JBHUFW010000005">
    <property type="protein sequence ID" value="MFD1862984.1"/>
    <property type="molecule type" value="Genomic_DNA"/>
</dbReference>
<feature type="chain" id="PRO_5045890470" evidence="1">
    <location>
        <begin position="35"/>
        <end position="300"/>
    </location>
</feature>
<evidence type="ECO:0000313" key="3">
    <source>
        <dbReference type="Proteomes" id="UP001597273"/>
    </source>
</evidence>
<evidence type="ECO:0000313" key="2">
    <source>
        <dbReference type="EMBL" id="MFD1862984.1"/>
    </source>
</evidence>
<proteinExistence type="predicted"/>
<gene>
    <name evidence="2" type="ORF">ACFSDB_08570</name>
</gene>